<keyword evidence="2" id="KW-0677">Repeat</keyword>
<dbReference type="AlphaFoldDB" id="A0A317SR48"/>
<dbReference type="Pfam" id="PF24681">
    <property type="entry name" value="Kelch_KLHDC2_KLHL20_DRC7"/>
    <property type="match status" value="1"/>
</dbReference>
<dbReference type="Gene3D" id="2.120.10.80">
    <property type="entry name" value="Kelch-type beta propeller"/>
    <property type="match status" value="1"/>
</dbReference>
<protein>
    <recommendedName>
        <fullName evidence="5">Galactose oxidase</fullName>
    </recommendedName>
</protein>
<comment type="caution">
    <text evidence="3">The sequence shown here is derived from an EMBL/GenBank/DDBJ whole genome shotgun (WGS) entry which is preliminary data.</text>
</comment>
<gene>
    <name evidence="3" type="ORF">C7212DRAFT_190005</name>
</gene>
<evidence type="ECO:0000313" key="4">
    <source>
        <dbReference type="Proteomes" id="UP000246991"/>
    </source>
</evidence>
<keyword evidence="4" id="KW-1185">Reference proteome</keyword>
<organism evidence="3 4">
    <name type="scientific">Tuber magnatum</name>
    <name type="common">white Piedmont truffle</name>
    <dbReference type="NCBI Taxonomy" id="42249"/>
    <lineage>
        <taxon>Eukaryota</taxon>
        <taxon>Fungi</taxon>
        <taxon>Dikarya</taxon>
        <taxon>Ascomycota</taxon>
        <taxon>Pezizomycotina</taxon>
        <taxon>Pezizomycetes</taxon>
        <taxon>Pezizales</taxon>
        <taxon>Tuberaceae</taxon>
        <taxon>Tuber</taxon>
    </lineage>
</organism>
<name>A0A317SR48_9PEZI</name>
<proteinExistence type="predicted"/>
<accession>A0A317SR48</accession>
<dbReference type="PANTHER" id="PTHR46093:SF18">
    <property type="entry name" value="FIBRONECTIN TYPE-III DOMAIN-CONTAINING PROTEIN"/>
    <property type="match status" value="1"/>
</dbReference>
<dbReference type="OrthoDB" id="432528at2759"/>
<dbReference type="SUPFAM" id="SSF50965">
    <property type="entry name" value="Galactose oxidase, central domain"/>
    <property type="match status" value="1"/>
</dbReference>
<sequence length="360" mass="41523">MKPWKDTAYLFHGSRKILTFDLAQEKWISRTTRFNIPGKSWPYLHDTLIDYGMEIYNGKMYIFGGQDGRRQLGCNIFMCLDLEALSWEWLSGTTQPTPTYNSPMLRVHPITWILPSEDRLFIMYGNANRIGEKVSNPTGPHGADCDYTYEDIWSYHIPRKSWTREKARGNYPSPRTEFSAIYNERMDRVVAFGGYCGTTNTYLPGRDVNLNFAYYADTYTWHPKTRKWAQVLTRGFPTYRARGRLLFDTGSGKTYLFGGYTNTEFAPGKHPYSRAFNDLWELKLEVEDGELADEERTAVMGPWGTCFHCGKVGIWRMCGGSCLGVVRYCSGECGRKAWGEHKLMHGCVNNPREQAVRPRK</sequence>
<dbReference type="InterPro" id="IPR015915">
    <property type="entry name" value="Kelch-typ_b-propeller"/>
</dbReference>
<dbReference type="PANTHER" id="PTHR46093">
    <property type="entry name" value="ACYL-COA-BINDING DOMAIN-CONTAINING PROTEIN 5"/>
    <property type="match status" value="1"/>
</dbReference>
<dbReference type="InterPro" id="IPR011043">
    <property type="entry name" value="Gal_Oxase/kelch_b-propeller"/>
</dbReference>
<keyword evidence="1" id="KW-0880">Kelch repeat</keyword>
<evidence type="ECO:0008006" key="5">
    <source>
        <dbReference type="Google" id="ProtNLM"/>
    </source>
</evidence>
<dbReference type="Proteomes" id="UP000246991">
    <property type="component" value="Unassembled WGS sequence"/>
</dbReference>
<dbReference type="EMBL" id="PYWC01000029">
    <property type="protein sequence ID" value="PWW76903.1"/>
    <property type="molecule type" value="Genomic_DNA"/>
</dbReference>
<evidence type="ECO:0000256" key="1">
    <source>
        <dbReference type="ARBA" id="ARBA00022441"/>
    </source>
</evidence>
<evidence type="ECO:0000313" key="3">
    <source>
        <dbReference type="EMBL" id="PWW76903.1"/>
    </source>
</evidence>
<reference evidence="3 4" key="1">
    <citation type="submission" date="2018-03" db="EMBL/GenBank/DDBJ databases">
        <title>Genomes of Pezizomycetes fungi and the evolution of truffles.</title>
        <authorList>
            <person name="Murat C."/>
            <person name="Payen T."/>
            <person name="Noel B."/>
            <person name="Kuo A."/>
            <person name="Martin F.M."/>
        </authorList>
    </citation>
    <scope>NUCLEOTIDE SEQUENCE [LARGE SCALE GENOMIC DNA]</scope>
    <source>
        <strain evidence="3">091103-1</strain>
    </source>
</reference>
<evidence type="ECO:0000256" key="2">
    <source>
        <dbReference type="ARBA" id="ARBA00022737"/>
    </source>
</evidence>